<dbReference type="GO" id="GO:0005832">
    <property type="term" value="C:chaperonin-containing T-complex"/>
    <property type="evidence" value="ECO:0000318"/>
    <property type="project" value="GO_Central"/>
</dbReference>
<evidence type="ECO:0000256" key="4">
    <source>
        <dbReference type="ARBA" id="ARBA00022741"/>
    </source>
</evidence>
<keyword evidence="4 8" id="KW-0547">Nucleotide-binding</keyword>
<dbReference type="PROSITE" id="PS00750">
    <property type="entry name" value="TCP1_1"/>
    <property type="match status" value="1"/>
</dbReference>
<keyword evidence="5 8" id="KW-0067">ATP-binding</keyword>
<dbReference type="FunFam" id="3.50.7.10:FF:000008">
    <property type="entry name" value="T-complex protein 1 subunit theta"/>
    <property type="match status" value="1"/>
</dbReference>
<comment type="subcellular location">
    <subcellularLocation>
        <location evidence="1">Cytoplasm</location>
    </subcellularLocation>
</comment>
<keyword evidence="6 8" id="KW-0143">Chaperone</keyword>
<dbReference type="Gene3D" id="1.10.560.10">
    <property type="entry name" value="GroEL-like equatorial domain"/>
    <property type="match status" value="1"/>
</dbReference>
<dbReference type="Gene3D" id="3.30.260.10">
    <property type="entry name" value="TCP-1-like chaperonin intermediate domain"/>
    <property type="match status" value="1"/>
</dbReference>
<dbReference type="GO" id="GO:0016887">
    <property type="term" value="F:ATP hydrolysis activity"/>
    <property type="evidence" value="ECO:0007669"/>
    <property type="project" value="InterPro"/>
</dbReference>
<dbReference type="SMR" id="A0A078GZE1"/>
<gene>
    <name evidence="9" type="primary">BnaC01g40350D</name>
    <name evidence="9" type="ORF">GSBRNA2T00044491001</name>
</gene>
<dbReference type="GO" id="GO:0006457">
    <property type="term" value="P:protein folding"/>
    <property type="evidence" value="ECO:0000318"/>
    <property type="project" value="GO_Central"/>
</dbReference>
<evidence type="ECO:0000256" key="3">
    <source>
        <dbReference type="ARBA" id="ARBA00022490"/>
    </source>
</evidence>
<evidence type="ECO:0000256" key="7">
    <source>
        <dbReference type="ARBA" id="ARBA00029602"/>
    </source>
</evidence>
<dbReference type="InterPro" id="IPR027413">
    <property type="entry name" value="GROEL-like_equatorial_sf"/>
</dbReference>
<evidence type="ECO:0000256" key="5">
    <source>
        <dbReference type="ARBA" id="ARBA00022840"/>
    </source>
</evidence>
<dbReference type="EMBL" id="LK032247">
    <property type="protein sequence ID" value="CDY29973.1"/>
    <property type="molecule type" value="Genomic_DNA"/>
</dbReference>
<dbReference type="OMA" id="WGLKYAV"/>
<evidence type="ECO:0000313" key="10">
    <source>
        <dbReference type="Proteomes" id="UP000028999"/>
    </source>
</evidence>
<dbReference type="Pfam" id="PF00118">
    <property type="entry name" value="Cpn60_TCP1"/>
    <property type="match status" value="1"/>
</dbReference>
<dbReference type="GO" id="GO:0005524">
    <property type="term" value="F:ATP binding"/>
    <property type="evidence" value="ECO:0007669"/>
    <property type="project" value="UniProtKB-KW"/>
</dbReference>
<dbReference type="GO" id="GO:0051082">
    <property type="term" value="F:unfolded protein binding"/>
    <property type="evidence" value="ECO:0000318"/>
    <property type="project" value="GO_Central"/>
</dbReference>
<dbReference type="SUPFAM" id="SSF52029">
    <property type="entry name" value="GroEL apical domain-like"/>
    <property type="match status" value="1"/>
</dbReference>
<dbReference type="AlphaFoldDB" id="A0A078GZE1"/>
<dbReference type="Gene3D" id="3.50.7.10">
    <property type="entry name" value="GroEL"/>
    <property type="match status" value="1"/>
</dbReference>
<dbReference type="GO" id="GO:0140662">
    <property type="term" value="F:ATP-dependent protein folding chaperone"/>
    <property type="evidence" value="ECO:0007669"/>
    <property type="project" value="InterPro"/>
</dbReference>
<dbReference type="InterPro" id="IPR027409">
    <property type="entry name" value="GroEL-like_apical_dom_sf"/>
</dbReference>
<evidence type="ECO:0000313" key="9">
    <source>
        <dbReference type="EMBL" id="CDY29973.1"/>
    </source>
</evidence>
<dbReference type="InterPro" id="IPR017998">
    <property type="entry name" value="Chaperone_TCP-1"/>
</dbReference>
<comment type="similarity">
    <text evidence="2 8">Belongs to the TCP-1 chaperonin family.</text>
</comment>
<dbReference type="NCBIfam" id="TIGR02346">
    <property type="entry name" value="chap_CCT_theta"/>
    <property type="match status" value="1"/>
</dbReference>
<dbReference type="Proteomes" id="UP000028999">
    <property type="component" value="Unassembled WGS sequence"/>
</dbReference>
<dbReference type="STRING" id="3708.A0A078GZE1"/>
<dbReference type="CDD" id="cd03341">
    <property type="entry name" value="TCP1_theta"/>
    <property type="match status" value="1"/>
</dbReference>
<dbReference type="PROSITE" id="PS00751">
    <property type="entry name" value="TCP1_2"/>
    <property type="match status" value="1"/>
</dbReference>
<evidence type="ECO:0000256" key="2">
    <source>
        <dbReference type="ARBA" id="ARBA00008020"/>
    </source>
</evidence>
<dbReference type="InterPro" id="IPR002423">
    <property type="entry name" value="Cpn60/GroEL/TCP-1"/>
</dbReference>
<dbReference type="InterPro" id="IPR012721">
    <property type="entry name" value="Chap_CCT_theta"/>
</dbReference>
<keyword evidence="10" id="KW-1185">Reference proteome</keyword>
<dbReference type="InterPro" id="IPR002194">
    <property type="entry name" value="Chaperonin_TCP-1_CS"/>
</dbReference>
<dbReference type="SUPFAM" id="SSF54849">
    <property type="entry name" value="GroEL-intermediate domain like"/>
    <property type="match status" value="1"/>
</dbReference>
<dbReference type="PANTHER" id="PTHR11353">
    <property type="entry name" value="CHAPERONIN"/>
    <property type="match status" value="1"/>
</dbReference>
<accession>A0A078GZE1</accession>
<evidence type="ECO:0000256" key="8">
    <source>
        <dbReference type="RuleBase" id="RU004187"/>
    </source>
</evidence>
<dbReference type="InterPro" id="IPR027410">
    <property type="entry name" value="TCP-1-like_intermed_sf"/>
</dbReference>
<sequence>MQPYGIQSMLKEGYRHLSGLDEAVIKNIEACKELSTITRTSLGPNGMNKMVINHLDKLFVTNDAATIVNELEIQHPAAKILVLAAKAQQEEIGDGANLTISFAGELLQNAEELIRMGLHPSEIISGYNKAIIKVVEILEQLVESGSETMDVRDKDEVVSRMRAAVASKQFGQEEIICSLVADACIQVCPKNPTNFNVDNVRVAKLLGGGLHNSCIVRGMVLKSDAVGSIKRMEKAKVAVFAGGVDTTATETKGTVLIHSAEQLENYAKTEEAKVEELIKAVAESGAKVIVSGGSVGEMALHFCERYKIMVLKISSKFELRRFCRTAGAVAHLKLSRPSPDDLGYVDSISVEEIGGVTVTIARNEQGGNSISTVVLRGSTDSILDDLERAVDDGVNTYKAMCRDSRIVPGAAATEIELAQRLKEYANAETGLDKYAITKYAESFEFVPKTLADNAGLNAMEIIASLYTGHGSGNTKLGIDLEEGACKDVSETKVWDLFATKLFALKYASDAACTVLRVDQIIMAKQAGGPRREAAQAAGAGAEED</sequence>
<proteinExistence type="inferred from homology"/>
<reference evidence="9 10" key="1">
    <citation type="journal article" date="2014" name="Science">
        <title>Plant genetics. Early allopolyploid evolution in the post-Neolithic Brassica napus oilseed genome.</title>
        <authorList>
            <person name="Chalhoub B."/>
            <person name="Denoeud F."/>
            <person name="Liu S."/>
            <person name="Parkin I.A."/>
            <person name="Tang H."/>
            <person name="Wang X."/>
            <person name="Chiquet J."/>
            <person name="Belcram H."/>
            <person name="Tong C."/>
            <person name="Samans B."/>
            <person name="Correa M."/>
            <person name="Da Silva C."/>
            <person name="Just J."/>
            <person name="Falentin C."/>
            <person name="Koh C.S."/>
            <person name="Le Clainche I."/>
            <person name="Bernard M."/>
            <person name="Bento P."/>
            <person name="Noel B."/>
            <person name="Labadie K."/>
            <person name="Alberti A."/>
            <person name="Charles M."/>
            <person name="Arnaud D."/>
            <person name="Guo H."/>
            <person name="Daviaud C."/>
            <person name="Alamery S."/>
            <person name="Jabbari K."/>
            <person name="Zhao M."/>
            <person name="Edger P.P."/>
            <person name="Chelaifa H."/>
            <person name="Tack D."/>
            <person name="Lassalle G."/>
            <person name="Mestiri I."/>
            <person name="Schnel N."/>
            <person name="Le Paslier M.C."/>
            <person name="Fan G."/>
            <person name="Renault V."/>
            <person name="Bayer P.E."/>
            <person name="Golicz A.A."/>
            <person name="Manoli S."/>
            <person name="Lee T.H."/>
            <person name="Thi V.H."/>
            <person name="Chalabi S."/>
            <person name="Hu Q."/>
            <person name="Fan C."/>
            <person name="Tollenaere R."/>
            <person name="Lu Y."/>
            <person name="Battail C."/>
            <person name="Shen J."/>
            <person name="Sidebottom C.H."/>
            <person name="Wang X."/>
            <person name="Canaguier A."/>
            <person name="Chauveau A."/>
            <person name="Berard A."/>
            <person name="Deniot G."/>
            <person name="Guan M."/>
            <person name="Liu Z."/>
            <person name="Sun F."/>
            <person name="Lim Y.P."/>
            <person name="Lyons E."/>
            <person name="Town C.D."/>
            <person name="Bancroft I."/>
            <person name="Wang X."/>
            <person name="Meng J."/>
            <person name="Ma J."/>
            <person name="Pires J.C."/>
            <person name="King G.J."/>
            <person name="Brunel D."/>
            <person name="Delourme R."/>
            <person name="Renard M."/>
            <person name="Aury J.M."/>
            <person name="Adams K.L."/>
            <person name="Batley J."/>
            <person name="Snowdon R.J."/>
            <person name="Tost J."/>
            <person name="Edwards D."/>
            <person name="Zhou Y."/>
            <person name="Hua W."/>
            <person name="Sharpe A.G."/>
            <person name="Paterson A.H."/>
            <person name="Guan C."/>
            <person name="Wincker P."/>
        </authorList>
    </citation>
    <scope>NUCLEOTIDE SEQUENCE [LARGE SCALE GENOMIC DNA]</scope>
    <source>
        <strain evidence="10">cv. Darmor-bzh</strain>
    </source>
</reference>
<dbReference type="PaxDb" id="3708-A0A078GZE1"/>
<evidence type="ECO:0000256" key="1">
    <source>
        <dbReference type="ARBA" id="ARBA00004496"/>
    </source>
</evidence>
<dbReference type="PRINTS" id="PR00304">
    <property type="entry name" value="TCOMPLEXTCP1"/>
</dbReference>
<dbReference type="SUPFAM" id="SSF48592">
    <property type="entry name" value="GroEL equatorial domain-like"/>
    <property type="match status" value="1"/>
</dbReference>
<dbReference type="Gramene" id="CDY29973">
    <property type="protein sequence ID" value="CDY29973"/>
    <property type="gene ID" value="GSBRNA2T00044491001"/>
</dbReference>
<organism evidence="9 10">
    <name type="scientific">Brassica napus</name>
    <name type="common">Rape</name>
    <dbReference type="NCBI Taxonomy" id="3708"/>
    <lineage>
        <taxon>Eukaryota</taxon>
        <taxon>Viridiplantae</taxon>
        <taxon>Streptophyta</taxon>
        <taxon>Embryophyta</taxon>
        <taxon>Tracheophyta</taxon>
        <taxon>Spermatophyta</taxon>
        <taxon>Magnoliopsida</taxon>
        <taxon>eudicotyledons</taxon>
        <taxon>Gunneridae</taxon>
        <taxon>Pentapetalae</taxon>
        <taxon>rosids</taxon>
        <taxon>malvids</taxon>
        <taxon>Brassicales</taxon>
        <taxon>Brassicaceae</taxon>
        <taxon>Brassiceae</taxon>
        <taxon>Brassica</taxon>
    </lineage>
</organism>
<keyword evidence="3" id="KW-0963">Cytoplasm</keyword>
<evidence type="ECO:0000256" key="6">
    <source>
        <dbReference type="ARBA" id="ARBA00023186"/>
    </source>
</evidence>
<protein>
    <recommendedName>
        <fullName evidence="7">CCT-theta</fullName>
    </recommendedName>
</protein>
<name>A0A078GZE1_BRANA</name>